<evidence type="ECO:0000256" key="3">
    <source>
        <dbReference type="ARBA" id="ARBA00022448"/>
    </source>
</evidence>
<name>A0ABQ5VSM2_9RHOB</name>
<dbReference type="InterPro" id="IPR001905">
    <property type="entry name" value="Ammonium_transpt"/>
</dbReference>
<dbReference type="NCBIfam" id="TIGR00836">
    <property type="entry name" value="amt"/>
    <property type="match status" value="1"/>
</dbReference>
<dbReference type="Gene3D" id="1.10.3430.10">
    <property type="entry name" value="Ammonium transporter AmtB like domains"/>
    <property type="match status" value="1"/>
</dbReference>
<dbReference type="Pfam" id="PF00909">
    <property type="entry name" value="Ammonium_transp"/>
    <property type="match status" value="1"/>
</dbReference>
<sequence length="393" mass="41307">MNGADTAWIIVATALVLFMTLPGLALFYGGLVRARNVLSVFMQCFGIACLMSVLWLAFGYSIAFGDGGLYWGGLGKMFLSGVTADTLSGTIPEVLFFAFQMTFAIITPALIVGAYVERISFGFVMAFSALWMLLVYAPVTHWIWGGGMLSGAEGALFENGVKDFAGGIVVHETAGLAALVVACVLGPRMKKNVPPHNPGYVMLGAAMLWVGWFGFNGGSQLAADGGAAMALTVTHISAATASLTWALYERIKYGKASLVGMVTGTIAGLASITPASGWVSPVEAMMIGAIAGILCQILCGVVKNTFNIDDTLDVFAVHGVGGIFGIIMLSVFGYAGWTEQLGALAVVGIFTVVVSYILVKLVALVFPIRVSEEDEINGLDRTSHGERAYDMAS</sequence>
<keyword evidence="3 8" id="KW-0813">Transport</keyword>
<comment type="subcellular location">
    <subcellularLocation>
        <location evidence="8">Cell membrane</location>
        <topology evidence="8">Multi-pass membrane protein</topology>
    </subcellularLocation>
    <subcellularLocation>
        <location evidence="1">Membrane</location>
        <topology evidence="1">Multi-pass membrane protein</topology>
    </subcellularLocation>
</comment>
<feature type="transmembrane region" description="Helical" evidence="8">
    <location>
        <begin position="164"/>
        <end position="185"/>
    </location>
</feature>
<dbReference type="RefSeq" id="WP_284376082.1">
    <property type="nucleotide sequence ID" value="NZ_BSNN01000002.1"/>
</dbReference>
<dbReference type="PANTHER" id="PTHR43029">
    <property type="entry name" value="AMMONIUM TRANSPORTER MEP2"/>
    <property type="match status" value="1"/>
</dbReference>
<dbReference type="SUPFAM" id="SSF111352">
    <property type="entry name" value="Ammonium transporter"/>
    <property type="match status" value="1"/>
</dbReference>
<feature type="transmembrane region" description="Helical" evidence="8">
    <location>
        <begin position="197"/>
        <end position="215"/>
    </location>
</feature>
<dbReference type="InterPro" id="IPR024041">
    <property type="entry name" value="NH4_transpt_AmtB-like_dom"/>
</dbReference>
<evidence type="ECO:0000256" key="5">
    <source>
        <dbReference type="ARBA" id="ARBA00022989"/>
    </source>
</evidence>
<protein>
    <recommendedName>
        <fullName evidence="8">Ammonium transporter</fullName>
    </recommendedName>
</protein>
<feature type="transmembrane region" description="Helical" evidence="8">
    <location>
        <begin position="314"/>
        <end position="335"/>
    </location>
</feature>
<evidence type="ECO:0000313" key="11">
    <source>
        <dbReference type="Proteomes" id="UP001156694"/>
    </source>
</evidence>
<feature type="transmembrane region" description="Helical" evidence="8">
    <location>
        <begin position="123"/>
        <end position="144"/>
    </location>
</feature>
<dbReference type="PANTHER" id="PTHR43029:SF10">
    <property type="entry name" value="AMMONIUM TRANSPORTER MEP2"/>
    <property type="match status" value="1"/>
</dbReference>
<dbReference type="EMBL" id="BSNN01000002">
    <property type="protein sequence ID" value="GLQ34329.1"/>
    <property type="molecule type" value="Genomic_DNA"/>
</dbReference>
<evidence type="ECO:0000256" key="7">
    <source>
        <dbReference type="ARBA" id="ARBA00023177"/>
    </source>
</evidence>
<keyword evidence="7 8" id="KW-0924">Ammonia transport</keyword>
<keyword evidence="6 8" id="KW-0472">Membrane</keyword>
<comment type="similarity">
    <text evidence="2 8">Belongs to the ammonia transporter channel (TC 1.A.11.2) family.</text>
</comment>
<feature type="transmembrane region" description="Helical" evidence="8">
    <location>
        <begin position="341"/>
        <end position="359"/>
    </location>
</feature>
<feature type="transmembrane region" description="Helical" evidence="8">
    <location>
        <begin position="94"/>
        <end position="116"/>
    </location>
</feature>
<comment type="caution">
    <text evidence="10">The sequence shown here is derived from an EMBL/GenBank/DDBJ whole genome shotgun (WGS) entry which is preliminary data.</text>
</comment>
<feature type="transmembrane region" description="Helical" evidence="8">
    <location>
        <begin position="40"/>
        <end position="63"/>
    </location>
</feature>
<accession>A0ABQ5VSM2</accession>
<reference evidence="11" key="1">
    <citation type="journal article" date="2019" name="Int. J. Syst. Evol. Microbiol.">
        <title>The Global Catalogue of Microorganisms (GCM) 10K type strain sequencing project: providing services to taxonomists for standard genome sequencing and annotation.</title>
        <authorList>
            <consortium name="The Broad Institute Genomics Platform"/>
            <consortium name="The Broad Institute Genome Sequencing Center for Infectious Disease"/>
            <person name="Wu L."/>
            <person name="Ma J."/>
        </authorList>
    </citation>
    <scope>NUCLEOTIDE SEQUENCE [LARGE SCALE GENOMIC DNA]</scope>
    <source>
        <strain evidence="11">NBRC 110140</strain>
    </source>
</reference>
<feature type="transmembrane region" description="Helical" evidence="8">
    <location>
        <begin position="284"/>
        <end position="302"/>
    </location>
</feature>
<dbReference type="Proteomes" id="UP001156694">
    <property type="component" value="Unassembled WGS sequence"/>
</dbReference>
<evidence type="ECO:0000259" key="9">
    <source>
        <dbReference type="Pfam" id="PF00909"/>
    </source>
</evidence>
<evidence type="ECO:0000256" key="8">
    <source>
        <dbReference type="RuleBase" id="RU362002"/>
    </source>
</evidence>
<organism evidence="10 11">
    <name type="scientific">Amylibacter marinus</name>
    <dbReference type="NCBI Taxonomy" id="1475483"/>
    <lineage>
        <taxon>Bacteria</taxon>
        <taxon>Pseudomonadati</taxon>
        <taxon>Pseudomonadota</taxon>
        <taxon>Alphaproteobacteria</taxon>
        <taxon>Rhodobacterales</taxon>
        <taxon>Paracoccaceae</taxon>
        <taxon>Amylibacter</taxon>
    </lineage>
</organism>
<feature type="transmembrane region" description="Helical" evidence="8">
    <location>
        <begin position="6"/>
        <end position="28"/>
    </location>
</feature>
<feature type="transmembrane region" description="Helical" evidence="8">
    <location>
        <begin position="227"/>
        <end position="246"/>
    </location>
</feature>
<gene>
    <name evidence="10" type="primary">amt-1</name>
    <name evidence="10" type="ORF">GCM10007939_06120</name>
</gene>
<evidence type="ECO:0000256" key="1">
    <source>
        <dbReference type="ARBA" id="ARBA00004141"/>
    </source>
</evidence>
<evidence type="ECO:0000313" key="10">
    <source>
        <dbReference type="EMBL" id="GLQ34329.1"/>
    </source>
</evidence>
<dbReference type="InterPro" id="IPR029020">
    <property type="entry name" value="Ammonium/urea_transptr"/>
</dbReference>
<keyword evidence="11" id="KW-1185">Reference proteome</keyword>
<evidence type="ECO:0000256" key="2">
    <source>
        <dbReference type="ARBA" id="ARBA00005887"/>
    </source>
</evidence>
<keyword evidence="5 8" id="KW-1133">Transmembrane helix</keyword>
<feature type="domain" description="Ammonium transporter AmtB-like" evidence="9">
    <location>
        <begin position="7"/>
        <end position="389"/>
    </location>
</feature>
<keyword evidence="4 8" id="KW-0812">Transmembrane</keyword>
<evidence type="ECO:0000256" key="4">
    <source>
        <dbReference type="ARBA" id="ARBA00022692"/>
    </source>
</evidence>
<evidence type="ECO:0000256" key="6">
    <source>
        <dbReference type="ARBA" id="ARBA00023136"/>
    </source>
</evidence>
<proteinExistence type="inferred from homology"/>
<feature type="transmembrane region" description="Helical" evidence="8">
    <location>
        <begin position="258"/>
        <end position="278"/>
    </location>
</feature>